<dbReference type="Pfam" id="PF00413">
    <property type="entry name" value="Peptidase_M10"/>
    <property type="match status" value="1"/>
</dbReference>
<keyword evidence="3" id="KW-0964">Secreted</keyword>
<dbReference type="EMBL" id="BEZZ01001524">
    <property type="protein sequence ID" value="GCC19241.1"/>
    <property type="molecule type" value="Genomic_DNA"/>
</dbReference>
<dbReference type="InterPro" id="IPR018486">
    <property type="entry name" value="Hemopexin_CS"/>
</dbReference>
<dbReference type="FunFam" id="3.40.390.10:FF:000007">
    <property type="entry name" value="Collagenase 3"/>
    <property type="match status" value="1"/>
</dbReference>
<keyword evidence="4" id="KW-0272">Extracellular matrix</keyword>
<dbReference type="EC" id="3.4.24.7" evidence="17"/>
<comment type="cofactor">
    <cofactor evidence="20">
        <name>Ca(2+)</name>
        <dbReference type="ChEBI" id="CHEBI:29108"/>
    </cofactor>
    <text evidence="20">Can bind about 5 Ca(2+) ions per subunit.</text>
</comment>
<dbReference type="SMART" id="SM00120">
    <property type="entry name" value="HX"/>
    <property type="match status" value="3"/>
</dbReference>
<feature type="binding site" evidence="20">
    <location>
        <position position="58"/>
    </location>
    <ligand>
        <name>Ca(2+)</name>
        <dbReference type="ChEBI" id="CHEBI:29108"/>
        <label>1</label>
    </ligand>
</feature>
<keyword evidence="6 19" id="KW-0479">Metal-binding</keyword>
<keyword evidence="11 20" id="KW-0106">Calcium</keyword>
<dbReference type="PRINTS" id="PR00138">
    <property type="entry name" value="MATRIXIN"/>
</dbReference>
<keyword evidence="9" id="KW-0378">Hydrolase</keyword>
<evidence type="ECO:0000256" key="22">
    <source>
        <dbReference type="PIRSR" id="PIRSR621190-5"/>
    </source>
</evidence>
<feature type="binding site" evidence="20">
    <location>
        <position position="104"/>
    </location>
    <ligand>
        <name>Zn(2+)</name>
        <dbReference type="ChEBI" id="CHEBI:29105"/>
        <label>1</label>
    </ligand>
</feature>
<feature type="binding site" description="in inhibited form" evidence="20">
    <location>
        <position position="26"/>
    </location>
    <ligand>
        <name>Zn(2+)</name>
        <dbReference type="ChEBI" id="CHEBI:29105"/>
        <label>2</label>
        <note>catalytic</note>
    </ligand>
</feature>
<feature type="binding site" evidence="20">
    <location>
        <position position="135"/>
    </location>
    <ligand>
        <name>Ca(2+)</name>
        <dbReference type="ChEBI" id="CHEBI:29108"/>
        <label>1</label>
    </ligand>
</feature>
<feature type="binding site" evidence="20">
    <location>
        <position position="102"/>
    </location>
    <ligand>
        <name>Zn(2+)</name>
        <dbReference type="ChEBI" id="CHEBI:29105"/>
        <label>1</label>
    </ligand>
</feature>
<dbReference type="InterPro" id="IPR006026">
    <property type="entry name" value="Peptidase_Metallo"/>
</dbReference>
<keyword evidence="10 19" id="KW-0862">Zinc</keyword>
<feature type="binding site" evidence="20">
    <location>
        <position position="269"/>
    </location>
    <ligand>
        <name>Ca(2+)</name>
        <dbReference type="ChEBI" id="CHEBI:29108"/>
        <label>5</label>
    </ligand>
</feature>
<dbReference type="GO" id="GO:0008270">
    <property type="term" value="F:zinc ion binding"/>
    <property type="evidence" value="ECO:0007669"/>
    <property type="project" value="InterPro"/>
</dbReference>
<comment type="caution">
    <text evidence="25">The sequence shown here is derived from an EMBL/GenBank/DDBJ whole genome shotgun (WGS) entry which is preliminary data.</text>
</comment>
<dbReference type="InterPro" id="IPR036375">
    <property type="entry name" value="Hemopexin-like_dom_sf"/>
</dbReference>
<keyword evidence="26" id="KW-1185">Reference proteome</keyword>
<feature type="repeat" description="Hemopexin" evidence="23">
    <location>
        <begin position="213"/>
        <end position="262"/>
    </location>
</feature>
<evidence type="ECO:0000256" key="7">
    <source>
        <dbReference type="ARBA" id="ARBA00022729"/>
    </source>
</evidence>
<keyword evidence="15" id="KW-1015">Disulfide bond</keyword>
<reference evidence="25 26" key="1">
    <citation type="journal article" date="2018" name="Nat. Ecol. Evol.">
        <title>Shark genomes provide insights into elasmobranch evolution and the origin of vertebrates.</title>
        <authorList>
            <person name="Hara Y"/>
            <person name="Yamaguchi K"/>
            <person name="Onimaru K"/>
            <person name="Kadota M"/>
            <person name="Koyanagi M"/>
            <person name="Keeley SD"/>
            <person name="Tatsumi K"/>
            <person name="Tanaka K"/>
            <person name="Motone F"/>
            <person name="Kageyama Y"/>
            <person name="Nozu R"/>
            <person name="Adachi N"/>
            <person name="Nishimura O"/>
            <person name="Nakagawa R"/>
            <person name="Tanegashima C"/>
            <person name="Kiyatake I"/>
            <person name="Matsumoto R"/>
            <person name="Murakumo K"/>
            <person name="Nishida K"/>
            <person name="Terakita A"/>
            <person name="Kuratani S"/>
            <person name="Sato K"/>
            <person name="Hyodo S Kuraku.S."/>
        </authorList>
    </citation>
    <scope>NUCLEOTIDE SEQUENCE [LARGE SCALE GENOMIC DNA]</scope>
</reference>
<keyword evidence="5" id="KW-0645">Protease</keyword>
<dbReference type="PANTHER" id="PTHR10201">
    <property type="entry name" value="MATRIX METALLOPROTEINASE"/>
    <property type="match status" value="1"/>
</dbReference>
<dbReference type="PROSITE" id="PS00546">
    <property type="entry name" value="CYSTEINE_SWITCH"/>
    <property type="match status" value="1"/>
</dbReference>
<feature type="binding site" evidence="20">
    <location>
        <position position="267"/>
    </location>
    <ligand>
        <name>Ca(2+)</name>
        <dbReference type="ChEBI" id="CHEBI:29108"/>
        <label>4</label>
    </ligand>
</feature>
<feature type="binding site" evidence="19">
    <location>
        <position position="152"/>
    </location>
    <ligand>
        <name>Zn(2+)</name>
        <dbReference type="ChEBI" id="CHEBI:29105"/>
        <label>2</label>
        <note>catalytic</note>
    </ligand>
</feature>
<dbReference type="GO" id="GO:0030574">
    <property type="term" value="P:collagen catabolic process"/>
    <property type="evidence" value="ECO:0007669"/>
    <property type="project" value="UniProtKB-KW"/>
</dbReference>
<dbReference type="STRING" id="137246.A0A401RM33"/>
<evidence type="ECO:0000256" key="1">
    <source>
        <dbReference type="ARBA" id="ARBA00004498"/>
    </source>
</evidence>
<comment type="similarity">
    <text evidence="2">Belongs to the peptidase M10A family.</text>
</comment>
<dbReference type="Proteomes" id="UP000287033">
    <property type="component" value="Unassembled WGS sequence"/>
</dbReference>
<dbReference type="Gene3D" id="3.40.390.10">
    <property type="entry name" value="Collagenase (Catalytic Domain)"/>
    <property type="match status" value="1"/>
</dbReference>
<feature type="binding site" evidence="20">
    <location>
        <position position="135"/>
    </location>
    <ligand>
        <name>Ca(2+)</name>
        <dbReference type="ChEBI" id="CHEBI:29108"/>
        <label>3</label>
    </ligand>
</feature>
<evidence type="ECO:0000256" key="21">
    <source>
        <dbReference type="PIRSR" id="PIRSR621190-4"/>
    </source>
</evidence>
<evidence type="ECO:0000256" key="15">
    <source>
        <dbReference type="ARBA" id="ARBA00023157"/>
    </source>
</evidence>
<feature type="binding site" evidence="20">
    <location>
        <position position="92"/>
    </location>
    <ligand>
        <name>Ca(2+)</name>
        <dbReference type="ChEBI" id="CHEBI:29108"/>
        <label>2</label>
    </ligand>
</feature>
<dbReference type="PANTHER" id="PTHR10201:SF151">
    <property type="entry name" value="INTERSTITIAL COLLAGENASE"/>
    <property type="match status" value="1"/>
</dbReference>
<dbReference type="CDD" id="cd00094">
    <property type="entry name" value="HX"/>
    <property type="match status" value="1"/>
</dbReference>
<dbReference type="GO" id="GO:0004222">
    <property type="term" value="F:metalloendopeptidase activity"/>
    <property type="evidence" value="ECO:0007669"/>
    <property type="project" value="UniProtKB-EC"/>
</dbReference>
<evidence type="ECO:0000256" key="16">
    <source>
        <dbReference type="ARBA" id="ARBA00036005"/>
    </source>
</evidence>
<feature type="binding site" evidence="20">
    <location>
        <position position="128"/>
    </location>
    <ligand>
        <name>Ca(2+)</name>
        <dbReference type="ChEBI" id="CHEBI:29108"/>
        <label>2</label>
    </ligand>
</feature>
<evidence type="ECO:0000256" key="6">
    <source>
        <dbReference type="ARBA" id="ARBA00022723"/>
    </source>
</evidence>
<dbReference type="OrthoDB" id="406838at2759"/>
<feature type="short sequence motif" description="Cysteine switch" evidence="22">
    <location>
        <begin position="24"/>
        <end position="31"/>
    </location>
</feature>
<dbReference type="PIRSF" id="PIRSF001191">
    <property type="entry name" value="Peptidase_M10A_matrix"/>
    <property type="match status" value="1"/>
</dbReference>
<feature type="active site" evidence="18">
    <location>
        <position position="153"/>
    </location>
</feature>
<dbReference type="CDD" id="cd04278">
    <property type="entry name" value="ZnMc_MMP"/>
    <property type="match status" value="1"/>
</dbReference>
<evidence type="ECO:0000256" key="20">
    <source>
        <dbReference type="PIRSR" id="PIRSR621190-2"/>
    </source>
</evidence>
<evidence type="ECO:0000256" key="18">
    <source>
        <dbReference type="PIRSR" id="PIRSR001191-1"/>
    </source>
</evidence>
<dbReference type="InterPro" id="IPR001818">
    <property type="entry name" value="Pept_M10_metallopeptidase"/>
</dbReference>
<feature type="binding site" evidence="20">
    <location>
        <position position="132"/>
    </location>
    <ligand>
        <name>Ca(2+)</name>
        <dbReference type="ChEBI" id="CHEBI:29108"/>
        <label>3</label>
    </ligand>
</feature>
<dbReference type="SUPFAM" id="SSF50923">
    <property type="entry name" value="Hemopexin-like domain"/>
    <property type="match status" value="1"/>
</dbReference>
<accession>A0A401RM33</accession>
<dbReference type="InterPro" id="IPR000585">
    <property type="entry name" value="Hemopexin-like_dom"/>
</dbReference>
<evidence type="ECO:0000256" key="10">
    <source>
        <dbReference type="ARBA" id="ARBA00022833"/>
    </source>
</evidence>
<keyword evidence="7" id="KW-0732">Signal</keyword>
<evidence type="ECO:0000256" key="3">
    <source>
        <dbReference type="ARBA" id="ARBA00022525"/>
    </source>
</evidence>
<dbReference type="SUPFAM" id="SSF47090">
    <property type="entry name" value="PGBD-like"/>
    <property type="match status" value="1"/>
</dbReference>
<dbReference type="Pfam" id="PF00045">
    <property type="entry name" value="Hemopexin"/>
    <property type="match status" value="3"/>
</dbReference>
<evidence type="ECO:0000256" key="12">
    <source>
        <dbReference type="ARBA" id="ARBA00023049"/>
    </source>
</evidence>
<evidence type="ECO:0000256" key="9">
    <source>
        <dbReference type="ARBA" id="ARBA00022801"/>
    </source>
</evidence>
<dbReference type="InterPro" id="IPR024079">
    <property type="entry name" value="MetalloPept_cat_dom_sf"/>
</dbReference>
<feature type="binding site" evidence="20">
    <location>
        <position position="364"/>
    </location>
    <ligand>
        <name>Ca(2+)</name>
        <dbReference type="ChEBI" id="CHEBI:29108"/>
        <label>4</label>
    </ligand>
</feature>
<evidence type="ECO:0000256" key="23">
    <source>
        <dbReference type="PROSITE-ProRule" id="PRU01011"/>
    </source>
</evidence>
<dbReference type="SMART" id="SM00235">
    <property type="entry name" value="ZnMc"/>
    <property type="match status" value="1"/>
</dbReference>
<evidence type="ECO:0000259" key="24">
    <source>
        <dbReference type="SMART" id="SM00235"/>
    </source>
</evidence>
<evidence type="ECO:0000256" key="4">
    <source>
        <dbReference type="ARBA" id="ARBA00022530"/>
    </source>
</evidence>
<feature type="domain" description="Peptidase metallopeptidase" evidence="24">
    <location>
        <begin position="39"/>
        <end position="198"/>
    </location>
</feature>
<dbReference type="GO" id="GO:0031012">
    <property type="term" value="C:extracellular matrix"/>
    <property type="evidence" value="ECO:0007669"/>
    <property type="project" value="InterPro"/>
</dbReference>
<feature type="repeat" description="Hemopexin" evidence="23">
    <location>
        <begin position="263"/>
        <end position="309"/>
    </location>
</feature>
<dbReference type="SUPFAM" id="SSF55486">
    <property type="entry name" value="Metalloproteases ('zincins'), catalytic domain"/>
    <property type="match status" value="1"/>
</dbReference>
<feature type="modified residue" description="Phosphotyrosine; by PKDCC" evidence="21">
    <location>
        <position position="298"/>
    </location>
</feature>
<dbReference type="InterPro" id="IPR021158">
    <property type="entry name" value="Pept_M10A_Zn_BS"/>
</dbReference>
<evidence type="ECO:0000256" key="5">
    <source>
        <dbReference type="ARBA" id="ARBA00022670"/>
    </source>
</evidence>
<keyword evidence="14" id="KW-0865">Zymogen</keyword>
<name>A0A401RM33_CHIPU</name>
<dbReference type="InterPro" id="IPR033739">
    <property type="entry name" value="M10A_MMP"/>
</dbReference>
<protein>
    <recommendedName>
        <fullName evidence="17">interstitial collagenase</fullName>
        <ecNumber evidence="17">3.4.24.7</ecNumber>
    </recommendedName>
</protein>
<dbReference type="PROSITE" id="PS51642">
    <property type="entry name" value="HEMOPEXIN_2"/>
    <property type="match status" value="3"/>
</dbReference>
<evidence type="ECO:0000256" key="14">
    <source>
        <dbReference type="ARBA" id="ARBA00023145"/>
    </source>
</evidence>
<keyword evidence="13" id="KW-0177">Collagen degradation</keyword>
<evidence type="ECO:0000256" key="11">
    <source>
        <dbReference type="ARBA" id="ARBA00022837"/>
    </source>
</evidence>
<proteinExistence type="inferred from homology"/>
<feature type="binding site" evidence="20">
    <location>
        <position position="130"/>
    </location>
    <ligand>
        <name>Zn(2+)</name>
        <dbReference type="ChEBI" id="CHEBI:29105"/>
        <label>1</label>
    </ligand>
</feature>
<evidence type="ECO:0000256" key="19">
    <source>
        <dbReference type="PIRSR" id="PIRSR001191-2"/>
    </source>
</evidence>
<gene>
    <name evidence="25" type="ORF">chiPu_0018282</name>
</gene>
<dbReference type="PROSITE" id="PS00024">
    <property type="entry name" value="HEMOPEXIN"/>
    <property type="match status" value="2"/>
</dbReference>
<evidence type="ECO:0000313" key="26">
    <source>
        <dbReference type="Proteomes" id="UP000287033"/>
    </source>
</evidence>
<feature type="binding site" evidence="20">
    <location>
        <position position="117"/>
    </location>
    <ligand>
        <name>Zn(2+)</name>
        <dbReference type="ChEBI" id="CHEBI:29105"/>
        <label>1</label>
    </ligand>
</feature>
<evidence type="ECO:0000256" key="17">
    <source>
        <dbReference type="ARBA" id="ARBA00038924"/>
    </source>
</evidence>
<dbReference type="OMA" id="KFARIHE"/>
<feature type="binding site" evidence="20">
    <location>
        <position position="110"/>
    </location>
    <ligand>
        <name>Ca(2+)</name>
        <dbReference type="ChEBI" id="CHEBI:29108"/>
        <label>3</label>
    </ligand>
</feature>
<dbReference type="AlphaFoldDB" id="A0A401RM33"/>
<sequence>MQEFFGLRVTGNLDLATMEVMEKPRCGVPDVAEYNLFPRKIKWKKNNITYRITNYTPDLQSVDVDTAIWKAFMIWSEVTPLKFARIHEGEADIMISFGTGEHGDSYPFDGADGLLAHAFPPAAGIGGDTHFDEDETWTMGSNGYNLFLVAAHEFGHALGLAHSRDPGALMYPTYTYTSMDEFRLSWDDVKGIQALYGASKQIITNRKPPQRTPKKCSRKLSFDAVVSLRGEMLFFKDRFFWRRHPTMPEVELTLIRSFWPKLPARIDAAYENQARDFLVVIKRNKYWAINGYDIMPGYPKYIYRLGIPKSVRKIDAAVHIAVTSKTLFFAGDQYWSYDERKRVMDEDSPRLIADDWPGIPGRVDAAFAQHGKFKSK</sequence>
<comment type="subcellular location">
    <subcellularLocation>
        <location evidence="1">Secreted</location>
        <location evidence="1">Extracellular space</location>
        <location evidence="1">Extracellular matrix</location>
    </subcellularLocation>
</comment>
<dbReference type="GO" id="GO:0030198">
    <property type="term" value="P:extracellular matrix organization"/>
    <property type="evidence" value="ECO:0007669"/>
    <property type="project" value="TreeGrafter"/>
</dbReference>
<feature type="binding site" evidence="20">
    <location>
        <position position="170"/>
    </location>
    <ligand>
        <name>Zn(2+)</name>
        <dbReference type="ChEBI" id="CHEBI:29105"/>
        <label>2</label>
        <note>catalytic</note>
    </ligand>
</feature>
<feature type="binding site" evidence="20">
    <location>
        <position position="223"/>
    </location>
    <ligand>
        <name>Ca(2+)</name>
        <dbReference type="ChEBI" id="CHEBI:29108"/>
        <label>4</label>
    </ligand>
</feature>
<dbReference type="Gene3D" id="2.110.10.10">
    <property type="entry name" value="Hemopexin-like domain"/>
    <property type="match status" value="1"/>
</dbReference>
<feature type="binding site" evidence="20">
    <location>
        <position position="109"/>
    </location>
    <ligand>
        <name>Ca(2+)</name>
        <dbReference type="ChEBI" id="CHEBI:29108"/>
        <label>3</label>
    </ligand>
</feature>
<comment type="catalytic activity">
    <reaction evidence="16">
        <text>Cleavage of the triple helix of collagen at about three-quarters of the length of the molecule from the N-terminus, at 775-Gly-|-Ile-776 in the alpha1(I) chain. Cleaves synthetic substrates and alpha-macroglobulins at bonds where P1' is a hydrophobic residue.</text>
        <dbReference type="EC" id="3.4.24.7"/>
    </reaction>
</comment>
<feature type="binding site" evidence="20">
    <location>
        <position position="126"/>
    </location>
    <ligand>
        <name>Ca(2+)</name>
        <dbReference type="ChEBI" id="CHEBI:29108"/>
        <label>2</label>
    </ligand>
</feature>
<organism evidence="25 26">
    <name type="scientific">Chiloscyllium punctatum</name>
    <name type="common">Brownbanded bambooshark</name>
    <name type="synonym">Hemiscyllium punctatum</name>
    <dbReference type="NCBI Taxonomy" id="137246"/>
    <lineage>
        <taxon>Eukaryota</taxon>
        <taxon>Metazoa</taxon>
        <taxon>Chordata</taxon>
        <taxon>Craniata</taxon>
        <taxon>Vertebrata</taxon>
        <taxon>Chondrichthyes</taxon>
        <taxon>Elasmobranchii</taxon>
        <taxon>Galeomorphii</taxon>
        <taxon>Galeoidea</taxon>
        <taxon>Orectolobiformes</taxon>
        <taxon>Hemiscylliidae</taxon>
        <taxon>Chiloscyllium</taxon>
    </lineage>
</organism>
<dbReference type="GO" id="GO:0006508">
    <property type="term" value="P:proteolysis"/>
    <property type="evidence" value="ECO:0007669"/>
    <property type="project" value="UniProtKB-KW"/>
</dbReference>
<keyword evidence="12" id="KW-0482">Metalloprotease</keyword>
<feature type="binding site" evidence="20">
    <location>
        <position position="114"/>
    </location>
    <ligand>
        <name>Ca(2+)</name>
        <dbReference type="ChEBI" id="CHEBI:29108"/>
        <label>3</label>
    </ligand>
</feature>
<evidence type="ECO:0000256" key="8">
    <source>
        <dbReference type="ARBA" id="ARBA00022737"/>
    </source>
</evidence>
<keyword evidence="8" id="KW-0677">Repeat</keyword>
<feature type="binding site" evidence="20">
    <location>
        <position position="317"/>
    </location>
    <ligand>
        <name>Ca(2+)</name>
        <dbReference type="ChEBI" id="CHEBI:29108"/>
        <label>5</label>
    </ligand>
</feature>
<feature type="repeat" description="Hemopexin" evidence="23">
    <location>
        <begin position="311"/>
        <end position="359"/>
    </location>
</feature>
<comment type="cofactor">
    <cofactor evidence="20">
        <name>Zn(2+)</name>
        <dbReference type="ChEBI" id="CHEBI:29105"/>
    </cofactor>
    <text evidence="20">Binds 2 Zn(2+) ions per subunit.</text>
</comment>
<dbReference type="FunFam" id="2.110.10.10:FF:000002">
    <property type="entry name" value="Matrix metallopeptidase 3"/>
    <property type="match status" value="1"/>
</dbReference>
<dbReference type="InterPro" id="IPR018487">
    <property type="entry name" value="Hemopexin-like_repeat"/>
</dbReference>
<feature type="binding site" evidence="19">
    <location>
        <position position="162"/>
    </location>
    <ligand>
        <name>Zn(2+)</name>
        <dbReference type="ChEBI" id="CHEBI:29105"/>
        <label>2</label>
        <note>catalytic</note>
    </ligand>
</feature>
<feature type="binding site" evidence="19">
    <location>
        <position position="156"/>
    </location>
    <ligand>
        <name>Zn(2+)</name>
        <dbReference type="ChEBI" id="CHEBI:29105"/>
        <label>2</label>
        <note>catalytic</note>
    </ligand>
</feature>
<evidence type="ECO:0000256" key="2">
    <source>
        <dbReference type="ARBA" id="ARBA00010370"/>
    </source>
</evidence>
<evidence type="ECO:0000313" key="25">
    <source>
        <dbReference type="EMBL" id="GCC19241.1"/>
    </source>
</evidence>
<evidence type="ECO:0000256" key="13">
    <source>
        <dbReference type="ARBA" id="ARBA00023105"/>
    </source>
</evidence>
<dbReference type="InterPro" id="IPR021190">
    <property type="entry name" value="Pept_M10A"/>
</dbReference>
<dbReference type="InterPro" id="IPR036365">
    <property type="entry name" value="PGBD-like_sf"/>
</dbReference>